<dbReference type="RefSeq" id="WP_160592146.1">
    <property type="nucleotide sequence ID" value="NZ_CP047895.1"/>
</dbReference>
<dbReference type="Pfam" id="PF01757">
    <property type="entry name" value="Acyl_transf_3"/>
    <property type="match status" value="1"/>
</dbReference>
<dbReference type="InterPro" id="IPR002656">
    <property type="entry name" value="Acyl_transf_3_dom"/>
</dbReference>
<organism evidence="3 4">
    <name type="scientific">Sphingomonas changnyeongensis</name>
    <dbReference type="NCBI Taxonomy" id="2698679"/>
    <lineage>
        <taxon>Bacteria</taxon>
        <taxon>Pseudomonadati</taxon>
        <taxon>Pseudomonadota</taxon>
        <taxon>Alphaproteobacteria</taxon>
        <taxon>Sphingomonadales</taxon>
        <taxon>Sphingomonadaceae</taxon>
        <taxon>Sphingomonas</taxon>
    </lineage>
</organism>
<feature type="transmembrane region" description="Helical" evidence="1">
    <location>
        <begin position="84"/>
        <end position="110"/>
    </location>
</feature>
<evidence type="ECO:0000313" key="3">
    <source>
        <dbReference type="EMBL" id="QHL90218.1"/>
    </source>
</evidence>
<name>A0A7Z2NUS6_9SPHN</name>
<reference evidence="3 4" key="1">
    <citation type="submission" date="2020-01" db="EMBL/GenBank/DDBJ databases">
        <title>Sphingomonas sp. C33 whole genome sequece.</title>
        <authorList>
            <person name="Park C."/>
        </authorList>
    </citation>
    <scope>NUCLEOTIDE SEQUENCE [LARGE SCALE GENOMIC DNA]</scope>
    <source>
        <strain evidence="3 4">C33</strain>
    </source>
</reference>
<accession>A0A7Z2NUS6</accession>
<dbReference type="Proteomes" id="UP000464468">
    <property type="component" value="Chromosome"/>
</dbReference>
<keyword evidence="3" id="KW-0808">Transferase</keyword>
<feature type="transmembrane region" description="Helical" evidence="1">
    <location>
        <begin position="176"/>
        <end position="196"/>
    </location>
</feature>
<feature type="transmembrane region" description="Helical" evidence="1">
    <location>
        <begin position="148"/>
        <end position="169"/>
    </location>
</feature>
<feature type="transmembrane region" description="Helical" evidence="1">
    <location>
        <begin position="211"/>
        <end position="228"/>
    </location>
</feature>
<feature type="transmembrane region" description="Helical" evidence="1">
    <location>
        <begin position="37"/>
        <end position="63"/>
    </location>
</feature>
<keyword evidence="1" id="KW-0472">Membrane</keyword>
<keyword evidence="4" id="KW-1185">Reference proteome</keyword>
<feature type="transmembrane region" description="Helical" evidence="1">
    <location>
        <begin position="286"/>
        <end position="304"/>
    </location>
</feature>
<dbReference type="InterPro" id="IPR050879">
    <property type="entry name" value="Acyltransferase_3"/>
</dbReference>
<proteinExistence type="predicted"/>
<dbReference type="PANTHER" id="PTHR23028">
    <property type="entry name" value="ACETYLTRANSFERASE"/>
    <property type="match status" value="1"/>
</dbReference>
<dbReference type="AlphaFoldDB" id="A0A7Z2NUS6"/>
<protein>
    <submittedName>
        <fullName evidence="3">Acyltransferase family protein</fullName>
    </submittedName>
</protein>
<feature type="transmembrane region" description="Helical" evidence="1">
    <location>
        <begin position="310"/>
        <end position="331"/>
    </location>
</feature>
<evidence type="ECO:0000313" key="4">
    <source>
        <dbReference type="Proteomes" id="UP000464468"/>
    </source>
</evidence>
<evidence type="ECO:0000256" key="1">
    <source>
        <dbReference type="SAM" id="Phobius"/>
    </source>
</evidence>
<feature type="transmembrane region" description="Helical" evidence="1">
    <location>
        <begin position="259"/>
        <end position="279"/>
    </location>
</feature>
<sequence>MSSINIVPQNNNLDIVRFTLASMVFISHAHDLSGLSALALLSAAVSSTLAVQAFFIISGFLIFQSFDRSSTLKSYAARRVRRILPAYVVVVISCAVLLGALSTLPFGAYVRDPGLWRYLGANLLFLNFLAPELPGVFQNNLFSAVNGALWTLKIEVAFYVSVPICVWLCRRYGRDLILVLIYLLSVAYAAGCLWLAETRGSGAFVELSRQLPGQMTYFVAGAACYYHFGHLRQRPWLTAAAGLILFGLSTVGLELALRPIGLALLVMGISFGPFAGRFGRHGDFSYGIYIIHFPVLQTLIALGLPSQSPLVFLLVSILAVGTLAFAMWHLVEKRFLRRDSHYRRSARPGAEPDMSVRGSAMPH</sequence>
<feature type="domain" description="Acyltransferase 3" evidence="2">
    <location>
        <begin position="11"/>
        <end position="327"/>
    </location>
</feature>
<dbReference type="KEGG" id="schy:GVO57_04425"/>
<keyword evidence="1" id="KW-1133">Transmembrane helix</keyword>
<gene>
    <name evidence="3" type="ORF">GVO57_04425</name>
</gene>
<keyword evidence="1" id="KW-0812">Transmembrane</keyword>
<dbReference type="EMBL" id="CP047895">
    <property type="protein sequence ID" value="QHL90218.1"/>
    <property type="molecule type" value="Genomic_DNA"/>
</dbReference>
<feature type="transmembrane region" description="Helical" evidence="1">
    <location>
        <begin position="235"/>
        <end position="253"/>
    </location>
</feature>
<dbReference type="GO" id="GO:0016747">
    <property type="term" value="F:acyltransferase activity, transferring groups other than amino-acyl groups"/>
    <property type="evidence" value="ECO:0007669"/>
    <property type="project" value="InterPro"/>
</dbReference>
<keyword evidence="3" id="KW-0012">Acyltransferase</keyword>
<evidence type="ECO:0000259" key="2">
    <source>
        <dbReference type="Pfam" id="PF01757"/>
    </source>
</evidence>